<name>A0AAN4ZDG7_9BILA</name>
<evidence type="ECO:0000313" key="1">
    <source>
        <dbReference type="EMBL" id="GMR35695.1"/>
    </source>
</evidence>
<dbReference type="Proteomes" id="UP001328107">
    <property type="component" value="Unassembled WGS sequence"/>
</dbReference>
<comment type="caution">
    <text evidence="1">The sequence shown here is derived from an EMBL/GenBank/DDBJ whole genome shotgun (WGS) entry which is preliminary data.</text>
</comment>
<organism evidence="1 2">
    <name type="scientific">Pristionchus mayeri</name>
    <dbReference type="NCBI Taxonomy" id="1317129"/>
    <lineage>
        <taxon>Eukaryota</taxon>
        <taxon>Metazoa</taxon>
        <taxon>Ecdysozoa</taxon>
        <taxon>Nematoda</taxon>
        <taxon>Chromadorea</taxon>
        <taxon>Rhabditida</taxon>
        <taxon>Rhabditina</taxon>
        <taxon>Diplogasteromorpha</taxon>
        <taxon>Diplogasteroidea</taxon>
        <taxon>Neodiplogasteridae</taxon>
        <taxon>Pristionchus</taxon>
    </lineage>
</organism>
<gene>
    <name evidence="1" type="ORF">PMAYCL1PPCAC_05890</name>
</gene>
<accession>A0AAN4ZDG7</accession>
<evidence type="ECO:0000313" key="2">
    <source>
        <dbReference type="Proteomes" id="UP001328107"/>
    </source>
</evidence>
<reference evidence="2" key="1">
    <citation type="submission" date="2022-10" db="EMBL/GenBank/DDBJ databases">
        <title>Genome assembly of Pristionchus species.</title>
        <authorList>
            <person name="Yoshida K."/>
            <person name="Sommer R.J."/>
        </authorList>
    </citation>
    <scope>NUCLEOTIDE SEQUENCE [LARGE SCALE GENOMIC DNA]</scope>
    <source>
        <strain evidence="2">RS5460</strain>
    </source>
</reference>
<sequence>SSEVFNILNIPQDIIRTIVRVGQEDIDSMQLISKQWNSLSLEHLSNRTHLPVINKIYLISQNIHYTLEMTISINRNQHGIRRT</sequence>
<dbReference type="EMBL" id="BTRK01000002">
    <property type="protein sequence ID" value="GMR35695.1"/>
    <property type="molecule type" value="Genomic_DNA"/>
</dbReference>
<proteinExistence type="predicted"/>
<protein>
    <recommendedName>
        <fullName evidence="3">F-box domain-containing protein</fullName>
    </recommendedName>
</protein>
<dbReference type="AlphaFoldDB" id="A0AAN4ZDG7"/>
<keyword evidence="2" id="KW-1185">Reference proteome</keyword>
<evidence type="ECO:0008006" key="3">
    <source>
        <dbReference type="Google" id="ProtNLM"/>
    </source>
</evidence>
<feature type="non-terminal residue" evidence="1">
    <location>
        <position position="1"/>
    </location>
</feature>